<protein>
    <recommendedName>
        <fullName evidence="5">M23ase beta-sheet core domain-containing protein</fullName>
    </recommendedName>
</protein>
<dbReference type="AlphaFoldDB" id="A0A1G1XR35"/>
<dbReference type="PANTHER" id="PTHR21666:SF289">
    <property type="entry name" value="L-ALA--D-GLU ENDOPEPTIDASE"/>
    <property type="match status" value="1"/>
</dbReference>
<sequence length="432" mass="48890">MLKVGKKIIPIILGLFILGATFVVAQENDQDNNANTNTSDKQTINSVNSVNSDGEEADQVIADLKNKIEENETKIENLKKAAAEYSQKIDEYKDLSATLKNQLGLVDNQIIKLQLDIKTAQLQIDKAKLEIESMEYQIDNEQTEIEKQKEALIEYIRQIAKNDERSYLEILILNESFAEFFNQLNYLKEVQSDIQKTVERLKLLKAAIESQMAEKERQKQDLENYQNDLLGKENRLQDDQKAKEIVLLESKTSEIQFQKLLLEAKQSQNEIDSEILGLQDQINDKIQKLRKEGSTSKTTLLDWPVPSHEITAYFHDPEYPFRYVYEHPAIDIRAKQGTAIASPADGYVARAKDAGYGYSYIILIHDNGLSTVYGHVSAIYVKEDSYVKAGDIIGLTGGMPGTRGAGRLTIGPHLHFEVRLNGLPVNPLEYLP</sequence>
<dbReference type="Pfam" id="PF01551">
    <property type="entry name" value="Peptidase_M23"/>
    <property type="match status" value="1"/>
</dbReference>
<comment type="caution">
    <text evidence="6">The sequence shown here is derived from an EMBL/GenBank/DDBJ whole genome shotgun (WGS) entry which is preliminary data.</text>
</comment>
<evidence type="ECO:0000259" key="5">
    <source>
        <dbReference type="Pfam" id="PF01551"/>
    </source>
</evidence>
<keyword evidence="2" id="KW-0175">Coiled coil</keyword>
<feature type="coiled-coil region" evidence="2">
    <location>
        <begin position="54"/>
        <end position="158"/>
    </location>
</feature>
<feature type="chain" id="PRO_5009581377" description="M23ase beta-sheet core domain-containing protein" evidence="4">
    <location>
        <begin position="26"/>
        <end position="432"/>
    </location>
</feature>
<dbReference type="CDD" id="cd12797">
    <property type="entry name" value="M23_peptidase"/>
    <property type="match status" value="1"/>
</dbReference>
<feature type="domain" description="M23ase beta-sheet core" evidence="5">
    <location>
        <begin position="326"/>
        <end position="427"/>
    </location>
</feature>
<dbReference type="Gene3D" id="6.10.250.3150">
    <property type="match status" value="1"/>
</dbReference>
<evidence type="ECO:0000256" key="2">
    <source>
        <dbReference type="SAM" id="Coils"/>
    </source>
</evidence>
<dbReference type="PANTHER" id="PTHR21666">
    <property type="entry name" value="PEPTIDASE-RELATED"/>
    <property type="match status" value="1"/>
</dbReference>
<dbReference type="InterPro" id="IPR011055">
    <property type="entry name" value="Dup_hybrid_motif"/>
</dbReference>
<dbReference type="Proteomes" id="UP000176498">
    <property type="component" value="Unassembled WGS sequence"/>
</dbReference>
<reference evidence="6 7" key="1">
    <citation type="journal article" date="2016" name="Nat. Commun.">
        <title>Thousands of microbial genomes shed light on interconnected biogeochemical processes in an aquifer system.</title>
        <authorList>
            <person name="Anantharaman K."/>
            <person name="Brown C.T."/>
            <person name="Hug L.A."/>
            <person name="Sharon I."/>
            <person name="Castelle C.J."/>
            <person name="Probst A.J."/>
            <person name="Thomas B.C."/>
            <person name="Singh A."/>
            <person name="Wilkins M.J."/>
            <person name="Karaoz U."/>
            <person name="Brodie E.L."/>
            <person name="Williams K.H."/>
            <person name="Hubbard S.S."/>
            <person name="Banfield J.F."/>
        </authorList>
    </citation>
    <scope>NUCLEOTIDE SEQUENCE [LARGE SCALE GENOMIC DNA]</scope>
</reference>
<dbReference type="InterPro" id="IPR050570">
    <property type="entry name" value="Cell_wall_metabolism_enzyme"/>
</dbReference>
<name>A0A1G1XR35_9BACT</name>
<evidence type="ECO:0000313" key="6">
    <source>
        <dbReference type="EMBL" id="OGY42394.1"/>
    </source>
</evidence>
<accession>A0A1G1XR35</accession>
<evidence type="ECO:0000256" key="4">
    <source>
        <dbReference type="SAM" id="SignalP"/>
    </source>
</evidence>
<feature type="coiled-coil region" evidence="2">
    <location>
        <begin position="187"/>
        <end position="242"/>
    </location>
</feature>
<organism evidence="6 7">
    <name type="scientific">Candidatus Buchananbacteria bacterium RBG_13_36_9</name>
    <dbReference type="NCBI Taxonomy" id="1797530"/>
    <lineage>
        <taxon>Bacteria</taxon>
        <taxon>Candidatus Buchananiibacteriota</taxon>
    </lineage>
</organism>
<keyword evidence="1 4" id="KW-0732">Signal</keyword>
<feature type="region of interest" description="Disordered" evidence="3">
    <location>
        <begin position="31"/>
        <end position="50"/>
    </location>
</feature>
<dbReference type="GO" id="GO:0004222">
    <property type="term" value="F:metalloendopeptidase activity"/>
    <property type="evidence" value="ECO:0007669"/>
    <property type="project" value="TreeGrafter"/>
</dbReference>
<evidence type="ECO:0000313" key="7">
    <source>
        <dbReference type="Proteomes" id="UP000176498"/>
    </source>
</evidence>
<evidence type="ECO:0000256" key="3">
    <source>
        <dbReference type="SAM" id="MobiDB-lite"/>
    </source>
</evidence>
<dbReference type="InterPro" id="IPR016047">
    <property type="entry name" value="M23ase_b-sheet_dom"/>
</dbReference>
<feature type="signal peptide" evidence="4">
    <location>
        <begin position="1"/>
        <end position="25"/>
    </location>
</feature>
<dbReference type="SUPFAM" id="SSF51261">
    <property type="entry name" value="Duplicated hybrid motif"/>
    <property type="match status" value="1"/>
</dbReference>
<dbReference type="EMBL" id="MHHZ01000004">
    <property type="protein sequence ID" value="OGY42394.1"/>
    <property type="molecule type" value="Genomic_DNA"/>
</dbReference>
<gene>
    <name evidence="6" type="ORF">A2Y82_04570</name>
</gene>
<evidence type="ECO:0000256" key="1">
    <source>
        <dbReference type="ARBA" id="ARBA00022729"/>
    </source>
</evidence>
<proteinExistence type="predicted"/>
<dbReference type="Gene3D" id="2.70.70.10">
    <property type="entry name" value="Glucose Permease (Domain IIA)"/>
    <property type="match status" value="1"/>
</dbReference>